<dbReference type="Proteomes" id="UP000442782">
    <property type="component" value="Unassembled WGS sequence"/>
</dbReference>
<dbReference type="EMBL" id="RQTC01000017">
    <property type="protein sequence ID" value="RZH95688.1"/>
    <property type="molecule type" value="Genomic_DNA"/>
</dbReference>
<organism evidence="5 14">
    <name type="scientific">Staphylococcus aureus</name>
    <dbReference type="NCBI Taxonomy" id="1280"/>
    <lineage>
        <taxon>Bacteria</taxon>
        <taxon>Bacillati</taxon>
        <taxon>Bacillota</taxon>
        <taxon>Bacilli</taxon>
        <taxon>Bacillales</taxon>
        <taxon>Staphylococcaceae</taxon>
        <taxon>Staphylococcus</taxon>
    </lineage>
</organism>
<dbReference type="SUPFAM" id="SSF159006">
    <property type="entry name" value="YopX-like"/>
    <property type="match status" value="1"/>
</dbReference>
<dbReference type="Proteomes" id="UP000459586">
    <property type="component" value="Unassembled WGS sequence"/>
</dbReference>
<evidence type="ECO:0000313" key="9">
    <source>
        <dbReference type="EMBL" id="CAC8239087.1"/>
    </source>
</evidence>
<dbReference type="Gene3D" id="2.30.30.290">
    <property type="entry name" value="YopX-like domains"/>
    <property type="match status" value="1"/>
</dbReference>
<dbReference type="Proteomes" id="UP000293434">
    <property type="component" value="Unassembled WGS sequence"/>
</dbReference>
<evidence type="ECO:0000313" key="5">
    <source>
        <dbReference type="EMBL" id="CAA4706788.1"/>
    </source>
</evidence>
<dbReference type="EMBL" id="CACURZ010000022">
    <property type="protein sequence ID" value="CAA6390949.1"/>
    <property type="molecule type" value="Genomic_DNA"/>
</dbReference>
<dbReference type="EMBL" id="CACTQT010000023">
    <property type="protein sequence ID" value="CAA4399562.1"/>
    <property type="molecule type" value="Genomic_DNA"/>
</dbReference>
<sequence length="136" mass="15757">MLPMKVWDEEEKRMWFVQSLHIEDEWIRANDGSIYGEKKVLVRNFKLLYPTAQTDKNGQPIYQGDIVKVDNHPLQTKDIDNLNIKVGMDINGLYVVEYIEEEMAFVIGDLKPRAVIKHAEVVGNIYETPHLLEGES</sequence>
<evidence type="ECO:0000313" key="8">
    <source>
        <dbReference type="EMBL" id="CAC5811343.1"/>
    </source>
</evidence>
<evidence type="ECO:0000313" key="2">
    <source>
        <dbReference type="EMBL" id="CAA4167506.1"/>
    </source>
</evidence>
<evidence type="ECO:0000313" key="10">
    <source>
        <dbReference type="EMBL" id="RZH95688.1"/>
    </source>
</evidence>
<evidence type="ECO:0000313" key="18">
    <source>
        <dbReference type="Proteomes" id="UP000505390"/>
    </source>
</evidence>
<evidence type="ECO:0000313" key="11">
    <source>
        <dbReference type="Proteomes" id="UP000293434"/>
    </source>
</evidence>
<dbReference type="EMBL" id="CAIGXB010000017">
    <property type="protein sequence ID" value="CAC5811343.1"/>
    <property type="molecule type" value="Genomic_DNA"/>
</dbReference>
<evidence type="ECO:0000313" key="6">
    <source>
        <dbReference type="EMBL" id="CAA6129324.1"/>
    </source>
</evidence>
<dbReference type="AlphaFoldDB" id="A0A2I7Y941"/>
<dbReference type="Proteomes" id="UP000442696">
    <property type="component" value="Unassembled WGS sequence"/>
</dbReference>
<reference evidence="10 11" key="1">
    <citation type="submission" date="2018-11" db="EMBL/GenBank/DDBJ databases">
        <title>Genomic profiling of Staphylococcus species from a Poultry farm system in KwaZulu-Natal, South Africa.</title>
        <authorList>
            <person name="Amoako D.G."/>
            <person name="Somboro A.M."/>
            <person name="Abia A.L.K."/>
            <person name="Bester L.A."/>
            <person name="Essack S.Y."/>
        </authorList>
    </citation>
    <scope>NUCLEOTIDE SEQUENCE [LARGE SCALE GENOMIC DNA]</scope>
    <source>
        <strain evidence="10 11">SA9</strain>
    </source>
</reference>
<evidence type="ECO:0000313" key="7">
    <source>
        <dbReference type="EMBL" id="CAA6390949.1"/>
    </source>
</evidence>
<dbReference type="Proteomes" id="UP000459702">
    <property type="component" value="Unassembled WGS sequence"/>
</dbReference>
<dbReference type="EMBL" id="CAIIGD010000018">
    <property type="protein sequence ID" value="CAC8239087.1"/>
    <property type="molecule type" value="Genomic_DNA"/>
</dbReference>
<evidence type="ECO:0000313" key="15">
    <source>
        <dbReference type="Proteomes" id="UP000443708"/>
    </source>
</evidence>
<protein>
    <submittedName>
        <fullName evidence="5">Phage protein</fullName>
    </submittedName>
</protein>
<evidence type="ECO:0000259" key="1">
    <source>
        <dbReference type="Pfam" id="PF09643"/>
    </source>
</evidence>
<evidence type="ECO:0000313" key="14">
    <source>
        <dbReference type="Proteomes" id="UP000443506"/>
    </source>
</evidence>
<dbReference type="EMBL" id="CACTWD010000024">
    <property type="protein sequence ID" value="CAA4706788.1"/>
    <property type="molecule type" value="Genomic_DNA"/>
</dbReference>
<dbReference type="Proteomes" id="UP000443708">
    <property type="component" value="Unassembled WGS sequence"/>
</dbReference>
<evidence type="ECO:0000313" key="12">
    <source>
        <dbReference type="Proteomes" id="UP000442696"/>
    </source>
</evidence>
<dbReference type="RefSeq" id="WP_000937215.1">
    <property type="nucleotide sequence ID" value="NZ_AP025249.1"/>
</dbReference>
<evidence type="ECO:0000313" key="4">
    <source>
        <dbReference type="EMBL" id="CAA4399562.1"/>
    </source>
</evidence>
<dbReference type="EMBL" id="CACTPI010000021">
    <property type="protein sequence ID" value="CAA4167506.1"/>
    <property type="molecule type" value="Genomic_DNA"/>
</dbReference>
<dbReference type="InterPro" id="IPR019096">
    <property type="entry name" value="YopX_protein"/>
</dbReference>
<dbReference type="EMBL" id="CACTOE010000031">
    <property type="protein sequence ID" value="CAA4168148.1"/>
    <property type="molecule type" value="Genomic_DNA"/>
</dbReference>
<gene>
    <name evidence="10" type="ORF">EIG94_01765</name>
    <name evidence="3" type="ORF">SAMEA1029512_02732</name>
    <name evidence="2" type="ORF">SAMEA1029528_02717</name>
    <name evidence="4" type="ORF">SAMEA2078260_02684</name>
    <name evidence="6" type="ORF">SAMEA2078588_02694</name>
    <name evidence="7" type="ORF">SAMEA2080344_02650</name>
    <name evidence="5" type="ORF">SAMEA2081063_02695</name>
    <name evidence="8" type="ORF">SAMEA4008575_02777</name>
    <name evidence="9" type="ORF">SAMEA70146418_02859</name>
</gene>
<evidence type="ECO:0000313" key="19">
    <source>
        <dbReference type="Proteomes" id="UP000507112"/>
    </source>
</evidence>
<dbReference type="Pfam" id="PF09643">
    <property type="entry name" value="YopX"/>
    <property type="match status" value="1"/>
</dbReference>
<evidence type="ECO:0000313" key="13">
    <source>
        <dbReference type="Proteomes" id="UP000442782"/>
    </source>
</evidence>
<dbReference type="Proteomes" id="UP000505390">
    <property type="component" value="Unassembled WGS sequence"/>
</dbReference>
<evidence type="ECO:0000313" key="17">
    <source>
        <dbReference type="Proteomes" id="UP000459702"/>
    </source>
</evidence>
<evidence type="ECO:0000313" key="16">
    <source>
        <dbReference type="Proteomes" id="UP000459586"/>
    </source>
</evidence>
<dbReference type="Proteomes" id="UP000507112">
    <property type="component" value="Unassembled WGS sequence"/>
</dbReference>
<dbReference type="Proteomes" id="UP000443506">
    <property type="component" value="Unassembled WGS sequence"/>
</dbReference>
<accession>A0A2I7Y941</accession>
<name>A0A2I7Y941_STAAU</name>
<dbReference type="InterPro" id="IPR023385">
    <property type="entry name" value="YopX-like_C"/>
</dbReference>
<feature type="domain" description="YopX protein" evidence="1">
    <location>
        <begin position="6"/>
        <end position="133"/>
    </location>
</feature>
<proteinExistence type="predicted"/>
<reference evidence="12 13" key="2">
    <citation type="submission" date="2019-12" db="EMBL/GenBank/DDBJ databases">
        <authorList>
            <consortium name="Pathogen Informatics"/>
        </authorList>
    </citation>
    <scope>NUCLEOTIDE SEQUENCE [LARGE SCALE GENOMIC DNA]</scope>
    <source>
        <strain evidence="9 19">MOS105</strain>
        <strain evidence="2 15">S040_N01_C01</strain>
        <strain evidence="3 13">S087_N01_C01</strain>
        <strain evidence="8 18">SG160</strain>
        <strain evidence="6 17">T012_N10_C04</strain>
        <strain evidence="4 12">T012_N16_C08</strain>
        <strain evidence="5 14">T065_N03_C06</strain>
        <strain evidence="7 16">T197_A02_C01</strain>
    </source>
</reference>
<evidence type="ECO:0000313" key="3">
    <source>
        <dbReference type="EMBL" id="CAA4168148.1"/>
    </source>
</evidence>
<comment type="caution">
    <text evidence="5">The sequence shown here is derived from an EMBL/GenBank/DDBJ whole genome shotgun (WGS) entry which is preliminary data.</text>
</comment>
<dbReference type="EMBL" id="CACUNS010000024">
    <property type="protein sequence ID" value="CAA6129324.1"/>
    <property type="molecule type" value="Genomic_DNA"/>
</dbReference>